<sequence length="46" mass="4982">MAWLSMLSAQCPGRPPGGETPPPPRGICRTVDSRFAAQLSGRWNEV</sequence>
<proteinExistence type="evidence at transcript level"/>
<evidence type="ECO:0000313" key="2">
    <source>
        <dbReference type="EMBL" id="AAI16192.1"/>
    </source>
</evidence>
<dbReference type="MGI" id="MGI:107201">
    <property type="gene designation" value="Zic4"/>
</dbReference>
<organism evidence="2">
    <name type="scientific">Mus musculus</name>
    <name type="common">Mouse</name>
    <dbReference type="NCBI Taxonomy" id="10090"/>
    <lineage>
        <taxon>Eukaryota</taxon>
        <taxon>Metazoa</taxon>
        <taxon>Chordata</taxon>
        <taxon>Craniata</taxon>
        <taxon>Vertebrata</taxon>
        <taxon>Euteleostomi</taxon>
        <taxon>Mammalia</taxon>
        <taxon>Eutheria</taxon>
        <taxon>Euarchontoglires</taxon>
        <taxon>Glires</taxon>
        <taxon>Rodentia</taxon>
        <taxon>Myomorpha</taxon>
        <taxon>Muroidea</taxon>
        <taxon>Muridae</taxon>
        <taxon>Murinae</taxon>
        <taxon>Mus</taxon>
        <taxon>Mus</taxon>
    </lineage>
</organism>
<dbReference type="AlphaFoldDB" id="Q08EF0"/>
<name>Q08EF0_MOUSE</name>
<feature type="compositionally biased region" description="Pro residues" evidence="1">
    <location>
        <begin position="13"/>
        <end position="25"/>
    </location>
</feature>
<dbReference type="EMBL" id="BC116191">
    <property type="protein sequence ID" value="AAI16192.1"/>
    <property type="molecule type" value="mRNA"/>
</dbReference>
<evidence type="ECO:0000256" key="1">
    <source>
        <dbReference type="SAM" id="MobiDB-lite"/>
    </source>
</evidence>
<dbReference type="AGR" id="MGI:107201"/>
<feature type="region of interest" description="Disordered" evidence="1">
    <location>
        <begin position="1"/>
        <end position="25"/>
    </location>
</feature>
<gene>
    <name evidence="2 3" type="primary">Zic4</name>
</gene>
<reference evidence="2" key="1">
    <citation type="journal article" date="2004" name="Genome Res.">
        <title>The status, quality, and expansion of the NIH full-length cDNA project: the Mammalian Gene Collection (MGC).</title>
        <authorList>
            <consortium name="The MGC Project Team"/>
            <person name="Gerhard D.S."/>
            <person name="Wagner L."/>
            <person name="Feingold E.A."/>
            <person name="Shenmen C.M."/>
            <person name="Grouse L.H."/>
            <person name="Schuler G."/>
            <person name="Klein S.L."/>
            <person name="Old S."/>
            <person name="Rasooly R."/>
            <person name="Good P."/>
            <person name="Guyer M."/>
            <person name="Peck A.M."/>
            <person name="Derge J.G."/>
            <person name="Lipman D."/>
            <person name="Collins F.S."/>
            <person name="Jang W."/>
            <person name="Sherry S."/>
            <person name="Feolo M."/>
            <person name="Misquitta L."/>
            <person name="Lee E."/>
            <person name="Rotmistrovsky K."/>
            <person name="Greenhut S.F."/>
            <person name="Schaefer C.F."/>
            <person name="Buetow K."/>
            <person name="Bonner T.I."/>
            <person name="Haussler D."/>
            <person name="Kent J."/>
            <person name="Kiekhaus M."/>
            <person name="Furey T."/>
            <person name="Brent M."/>
            <person name="Prange C."/>
            <person name="Schreiber K."/>
            <person name="Shapiro N."/>
            <person name="Bhat N.K."/>
            <person name="Hopkins R.F."/>
            <person name="Hsie F."/>
            <person name="Driscoll T."/>
            <person name="Soares M.B."/>
            <person name="Casavant T.L."/>
            <person name="Scheetz T.E."/>
            <person name="Brown-stein M.J."/>
            <person name="Usdin T.B."/>
            <person name="Toshiyuki S."/>
            <person name="Carninci P."/>
            <person name="Piao Y."/>
            <person name="Dudekula D.B."/>
            <person name="Ko M.S."/>
            <person name="Kawakami K."/>
            <person name="Suzuki Y."/>
            <person name="Sugano S."/>
            <person name="Gruber C.E."/>
            <person name="Smith M.R."/>
            <person name="Simmons B."/>
            <person name="Moore T."/>
            <person name="Waterman R."/>
            <person name="Johnson S.L."/>
            <person name="Ruan Y."/>
            <person name="Wei C.L."/>
            <person name="Mathavan S."/>
            <person name="Gunaratne P.H."/>
            <person name="Wu J."/>
            <person name="Garcia A.M."/>
            <person name="Hulyk S.W."/>
            <person name="Fuh E."/>
            <person name="Yuan Y."/>
            <person name="Sneed A."/>
            <person name="Kowis C."/>
            <person name="Hodgson A."/>
            <person name="Muzny D.M."/>
            <person name="McPherson J."/>
            <person name="Gibbs R.A."/>
            <person name="Fahey J."/>
            <person name="Helton E."/>
            <person name="Ketteman M."/>
            <person name="Madan A."/>
            <person name="Rodrigues S."/>
            <person name="Sanchez A."/>
            <person name="Whiting M."/>
            <person name="Madari A."/>
            <person name="Young A.C."/>
            <person name="Wetherby K.D."/>
            <person name="Granite S.J."/>
            <person name="Kwong P.N."/>
            <person name="Brinkley C.P."/>
            <person name="Pearson R.L."/>
            <person name="Bouffard G.G."/>
            <person name="Blakesly R.W."/>
            <person name="Green E.D."/>
            <person name="Dickson M.C."/>
            <person name="Rodriguez A.C."/>
            <person name="Grimwood J."/>
            <person name="Schmutz J."/>
            <person name="Myers R.M."/>
            <person name="Butterfield Y.S."/>
            <person name="Griffith M."/>
            <person name="Griffith O.L."/>
            <person name="Krzywinski M.I."/>
            <person name="Liao N."/>
            <person name="Morin R."/>
            <person name="Morrin R."/>
            <person name="Palmquist D."/>
            <person name="Petrescu A.S."/>
            <person name="Skalska U."/>
            <person name="Smailus D.E."/>
            <person name="Stott J.M."/>
            <person name="Schnerch A."/>
            <person name="Schein J.E."/>
            <person name="Jones S.J."/>
            <person name="Holt R.A."/>
            <person name="Baross A."/>
            <person name="Marra M.A."/>
            <person name="Clifton S."/>
            <person name="Makowski K.A."/>
            <person name="Bosak S."/>
            <person name="Malek J."/>
        </authorList>
    </citation>
    <scope>NUCLEOTIDE SEQUENCE [LARGE SCALE MRNA]</scope>
    <source>
        <tissue evidence="2">PCR rescued clones</tissue>
    </source>
</reference>
<protein>
    <submittedName>
        <fullName evidence="2">Zic4 protein</fullName>
    </submittedName>
</protein>
<evidence type="ECO:0000313" key="3">
    <source>
        <dbReference type="MGI" id="MGI:107201"/>
    </source>
</evidence>
<accession>Q08EF0</accession>